<dbReference type="SUPFAM" id="SSF82544">
    <property type="entry name" value="GckA/TtuD-like"/>
    <property type="match status" value="1"/>
</dbReference>
<sequence>GEMVCMRADAIAAFKRCCDAVSPYVCVEKALKLTDDRLTVTSSSNTISLPISKSTRFFLTAFGKASISMALAAEHRLGQRMYDGIVIAPSNSEIRNPKLRSRVFYGAHNNLPDSDSVAATREALRCIQENDADDVVFLVLISGGGSALFCAPDGLSLEEKLSAIRTLTSNGADIRVLNAFRQKLSVVKGGKTLNFVKRGKVVTLIISDLVGDQIQFIASGPTIPQTASMIELSHAITTSPKWTSLLSPEVMNRVRESPQPSLRHSEPHNIIIASNTYALEEMKCYFTSLGYDSHIVSCNLEGNATEVGQYFAEIITAGKDNLLAKLEKFGRKPNFSLGNKVALLFGGETTVVLHGNGRGGRCQEMTLSCLIALHSTSDPAPPFLFLAAGTDGQDGPTDAAGAFISNDDIDDELIREGQSYLNTSNSYEYWSKFKNGKNHIKPGSTGTNVMDIQVILLNFGG</sequence>
<feature type="domain" description="MOFRL" evidence="2">
    <location>
        <begin position="341"/>
        <end position="451"/>
    </location>
</feature>
<organism evidence="4 5">
    <name type="scientific">Haemonchus contortus</name>
    <name type="common">Barber pole worm</name>
    <dbReference type="NCBI Taxonomy" id="6289"/>
    <lineage>
        <taxon>Eukaryota</taxon>
        <taxon>Metazoa</taxon>
        <taxon>Ecdysozoa</taxon>
        <taxon>Nematoda</taxon>
        <taxon>Chromadorea</taxon>
        <taxon>Rhabditida</taxon>
        <taxon>Rhabditina</taxon>
        <taxon>Rhabditomorpha</taxon>
        <taxon>Strongyloidea</taxon>
        <taxon>Trichostrongylidae</taxon>
        <taxon>Haemonchus</taxon>
    </lineage>
</organism>
<dbReference type="Proteomes" id="UP000025227">
    <property type="component" value="Unplaced"/>
</dbReference>
<dbReference type="InterPro" id="IPR039760">
    <property type="entry name" value="MOFRL_protein"/>
</dbReference>
<feature type="domain" description="MOFRL-associated" evidence="3">
    <location>
        <begin position="11"/>
        <end position="251"/>
    </location>
</feature>
<dbReference type="GO" id="GO:0005737">
    <property type="term" value="C:cytoplasm"/>
    <property type="evidence" value="ECO:0007669"/>
    <property type="project" value="TreeGrafter"/>
</dbReference>
<accession>A0A7I4Y9V6</accession>
<dbReference type="InterPro" id="IPR007835">
    <property type="entry name" value="MOFRL"/>
</dbReference>
<dbReference type="Pfam" id="PF05161">
    <property type="entry name" value="MOFRL"/>
    <property type="match status" value="1"/>
</dbReference>
<dbReference type="OrthoDB" id="44918at2759"/>
<dbReference type="InterPro" id="IPR038614">
    <property type="entry name" value="GK_N_sf"/>
</dbReference>
<protein>
    <submittedName>
        <fullName evidence="5">Glycerate kinase</fullName>
    </submittedName>
</protein>
<reference evidence="5" key="1">
    <citation type="submission" date="2020-12" db="UniProtKB">
        <authorList>
            <consortium name="WormBaseParasite"/>
        </authorList>
    </citation>
    <scope>IDENTIFICATION</scope>
    <source>
        <strain evidence="5">MHco3</strain>
    </source>
</reference>
<dbReference type="Gene3D" id="3.40.50.10180">
    <property type="entry name" value="Glycerate kinase, MOFRL-like N-terminal domain"/>
    <property type="match status" value="1"/>
</dbReference>
<dbReference type="Pfam" id="PF13660">
    <property type="entry name" value="DUF4147"/>
    <property type="match status" value="1"/>
</dbReference>
<evidence type="ECO:0000256" key="1">
    <source>
        <dbReference type="ARBA" id="ARBA00005393"/>
    </source>
</evidence>
<evidence type="ECO:0000313" key="4">
    <source>
        <dbReference type="Proteomes" id="UP000025227"/>
    </source>
</evidence>
<dbReference type="AlphaFoldDB" id="A0A7I4Y9V6"/>
<name>A0A7I4Y9V6_HAECO</name>
<proteinExistence type="inferred from homology"/>
<evidence type="ECO:0000259" key="2">
    <source>
        <dbReference type="Pfam" id="PF05161"/>
    </source>
</evidence>
<evidence type="ECO:0000259" key="3">
    <source>
        <dbReference type="Pfam" id="PF13660"/>
    </source>
</evidence>
<dbReference type="PANTHER" id="PTHR12227">
    <property type="entry name" value="GLYCERATE KINASE"/>
    <property type="match status" value="1"/>
</dbReference>
<dbReference type="GO" id="GO:0008887">
    <property type="term" value="F:glycerate kinase activity"/>
    <property type="evidence" value="ECO:0007669"/>
    <property type="project" value="InterPro"/>
</dbReference>
<dbReference type="InterPro" id="IPR037035">
    <property type="entry name" value="GK-like_C_sf"/>
</dbReference>
<dbReference type="Gene3D" id="3.40.1480.10">
    <property type="entry name" value="MOFRL domain"/>
    <property type="match status" value="1"/>
</dbReference>
<evidence type="ECO:0000313" key="5">
    <source>
        <dbReference type="WBParaSite" id="HCON_00067480-00001"/>
    </source>
</evidence>
<dbReference type="WBParaSite" id="HCON_00067480-00001">
    <property type="protein sequence ID" value="HCON_00067480-00001"/>
    <property type="gene ID" value="HCON_00067480"/>
</dbReference>
<dbReference type="PANTHER" id="PTHR12227:SF0">
    <property type="entry name" value="GLYCERATE KINASE"/>
    <property type="match status" value="1"/>
</dbReference>
<keyword evidence="4" id="KW-1185">Reference proteome</keyword>
<comment type="similarity">
    <text evidence="1">Belongs to the glycerate kinase type-2 family.</text>
</comment>
<dbReference type="InterPro" id="IPR025286">
    <property type="entry name" value="MOFRL_assoc_dom"/>
</dbReference>